<feature type="region of interest" description="Disordered" evidence="1">
    <location>
        <begin position="149"/>
        <end position="198"/>
    </location>
</feature>
<dbReference type="EMBL" id="GIFC01017221">
    <property type="protein sequence ID" value="MXU99304.1"/>
    <property type="molecule type" value="Transcribed_RNA"/>
</dbReference>
<feature type="region of interest" description="Disordered" evidence="1">
    <location>
        <begin position="266"/>
        <end position="300"/>
    </location>
</feature>
<keyword evidence="2" id="KW-0812">Transmembrane</keyword>
<feature type="region of interest" description="Disordered" evidence="1">
    <location>
        <begin position="313"/>
        <end position="342"/>
    </location>
</feature>
<keyword evidence="2" id="KW-1133">Transmembrane helix</keyword>
<evidence type="ECO:0000256" key="2">
    <source>
        <dbReference type="SAM" id="Phobius"/>
    </source>
</evidence>
<proteinExistence type="predicted"/>
<feature type="compositionally biased region" description="Low complexity" evidence="1">
    <location>
        <begin position="149"/>
        <end position="168"/>
    </location>
</feature>
<accession>A0A6B0VBY5</accession>
<evidence type="ECO:0000313" key="3">
    <source>
        <dbReference type="EMBL" id="MXU99304.1"/>
    </source>
</evidence>
<protein>
    <submittedName>
        <fullName evidence="3">Uncharacterized protein</fullName>
    </submittedName>
</protein>
<reference evidence="3" key="1">
    <citation type="submission" date="2019-12" db="EMBL/GenBank/DDBJ databases">
        <title>An insight into the sialome of adult female Ixodes ricinus ticks feeding for 6 days.</title>
        <authorList>
            <person name="Perner J."/>
            <person name="Ribeiro J.M.C."/>
        </authorList>
    </citation>
    <scope>NUCLEOTIDE SEQUENCE</scope>
    <source>
        <strain evidence="3">Semi-engorged</strain>
        <tissue evidence="3">Salivary glands</tissue>
    </source>
</reference>
<sequence length="424" mass="46480">MNEKRHHYRWLAACAAKNTAYATRFLFFLIFLFIESNSLYTKWETVTPVFPAPGGPFFNAPSKDARRTRRQSGRVHQGQRAGQCLTLRSRTSLLAGPLHTVAKSRRSSARASAVDSCLAFTTVRLRVCNTWGSPRACCRSQSLAWAAGSSDSCSSPSASPSRSASSASTLRPDDSSSSAAEGPSRRTRRVVPPQPGTRPMRTWTNWIWALGTMSRKSQAVVSSAPPPRALPWTRQALSRGRSCRAVRASCMRADIWAPCSGESRARIMSRSPPEQNRSPSLSSSSALPRGQASSSATASCSATIISPEKELRLPGWLKTSSPMPEESSLRRDTEPPRKPRNLVRVSWDSAEMPRRPADLEPACSRRSGIARVAIQVIASLLCRVGGRLPPGRWQGQRFSGRRSTQHVIRAHMTMHTQQGSNAAE</sequence>
<name>A0A6B0VBY5_IXORI</name>
<evidence type="ECO:0000256" key="1">
    <source>
        <dbReference type="SAM" id="MobiDB-lite"/>
    </source>
</evidence>
<feature type="compositionally biased region" description="Low complexity" evidence="1">
    <location>
        <begin position="278"/>
        <end position="300"/>
    </location>
</feature>
<organism evidence="3">
    <name type="scientific">Ixodes ricinus</name>
    <name type="common">Common tick</name>
    <name type="synonym">Acarus ricinus</name>
    <dbReference type="NCBI Taxonomy" id="34613"/>
    <lineage>
        <taxon>Eukaryota</taxon>
        <taxon>Metazoa</taxon>
        <taxon>Ecdysozoa</taxon>
        <taxon>Arthropoda</taxon>
        <taxon>Chelicerata</taxon>
        <taxon>Arachnida</taxon>
        <taxon>Acari</taxon>
        <taxon>Parasitiformes</taxon>
        <taxon>Ixodida</taxon>
        <taxon>Ixodoidea</taxon>
        <taxon>Ixodidae</taxon>
        <taxon>Ixodinae</taxon>
        <taxon>Ixodes</taxon>
    </lineage>
</organism>
<feature type="compositionally biased region" description="Basic and acidic residues" evidence="1">
    <location>
        <begin position="327"/>
        <end position="337"/>
    </location>
</feature>
<dbReference type="AlphaFoldDB" id="A0A6B0VBY5"/>
<feature type="transmembrane region" description="Helical" evidence="2">
    <location>
        <begin position="21"/>
        <end position="40"/>
    </location>
</feature>
<keyword evidence="2" id="KW-0472">Membrane</keyword>